<keyword evidence="2" id="KW-0964">Secreted</keyword>
<feature type="domain" description="VWFA" evidence="5">
    <location>
        <begin position="274"/>
        <end position="475"/>
    </location>
</feature>
<dbReference type="PANTHER" id="PTHR47763">
    <property type="entry name" value="ALPHA-PROTEIN KINASE VWKA"/>
    <property type="match status" value="1"/>
</dbReference>
<feature type="region of interest" description="Disordered" evidence="4">
    <location>
        <begin position="38"/>
        <end position="147"/>
    </location>
</feature>
<name>A0A3S9AB35_9BACL</name>
<dbReference type="InterPro" id="IPR036465">
    <property type="entry name" value="vWFA_dom_sf"/>
</dbReference>
<dbReference type="Proteomes" id="UP000272528">
    <property type="component" value="Chromosome"/>
</dbReference>
<dbReference type="SMART" id="SM00327">
    <property type="entry name" value="VWA"/>
    <property type="match status" value="1"/>
</dbReference>
<feature type="compositionally biased region" description="Basic and acidic residues" evidence="4">
    <location>
        <begin position="117"/>
        <end position="131"/>
    </location>
</feature>
<evidence type="ECO:0000256" key="1">
    <source>
        <dbReference type="ARBA" id="ARBA00004613"/>
    </source>
</evidence>
<protein>
    <submittedName>
        <fullName evidence="6">VWA domain-containing protein</fullName>
    </submittedName>
</protein>
<dbReference type="KEGG" id="palb:EJC50_26615"/>
<dbReference type="PROSITE" id="PS50234">
    <property type="entry name" value="VWFA"/>
    <property type="match status" value="1"/>
</dbReference>
<sequence>MQQQAKRFQLKRERKQKRAAKLKAGLLLATALITLMTGCSSGNNNQSNNSADANSSNTAAADDAGNAATSDNSGKSSSESTTNDSGSSSNSNSSKSDSSSDSASDSKSDSTASPDKPAADDTGSKDAHDDSSNSQYDSSQPGQLTAGEWDDLGEWKKWKKLLQGNEGADNESYWSMFPENRLEVIVTGGGKPVPDADVSIVDEDGETVWEARTNMDGEAYAFAGLFDEQGTRDTYGVVVESGNSEKRYENVPIPRDSALKIELNETAKIPTALDLMLVVDTTGSMEDELNYLKTELKDVVERVGQDNGQQLDIRVSANFYRDKNDLYVVRDFPFTGDIDEVVKQLGQQKAAGGGDFPEAVDQALENAINEHKWSNDARARLLFLVMDAPPHHDRKVTKHMHELIEAAAAEGIRIIPVASSGVDVGTEYLMRFIAAATGGTYLFLTDHSGIGNGHLKPAVGEFEVKALNELLVDVINRYTS</sequence>
<reference evidence="7" key="1">
    <citation type="submission" date="2018-12" db="EMBL/GenBank/DDBJ databases">
        <title>Genome sequence of Peanibacillus sp.</title>
        <authorList>
            <person name="Subramani G."/>
            <person name="Srinivasan S."/>
            <person name="Kim M.K."/>
        </authorList>
    </citation>
    <scope>NUCLEOTIDE SEQUENCE [LARGE SCALE GENOMIC DNA]</scope>
    <source>
        <strain evidence="7">18JY67-1</strain>
    </source>
</reference>
<dbReference type="GO" id="GO:0005737">
    <property type="term" value="C:cytoplasm"/>
    <property type="evidence" value="ECO:0007669"/>
    <property type="project" value="TreeGrafter"/>
</dbReference>
<dbReference type="AlphaFoldDB" id="A0A3S9AB35"/>
<dbReference type="OrthoDB" id="9805121at2"/>
<dbReference type="InterPro" id="IPR056861">
    <property type="entry name" value="HMCN1-like_VWA"/>
</dbReference>
<dbReference type="InterPro" id="IPR002035">
    <property type="entry name" value="VWF_A"/>
</dbReference>
<evidence type="ECO:0000259" key="5">
    <source>
        <dbReference type="PROSITE" id="PS50234"/>
    </source>
</evidence>
<comment type="subcellular location">
    <subcellularLocation>
        <location evidence="1">Secreted</location>
    </subcellularLocation>
</comment>
<keyword evidence="3" id="KW-0732">Signal</keyword>
<dbReference type="InterPro" id="IPR052969">
    <property type="entry name" value="Thr-specific_kinase-like"/>
</dbReference>
<feature type="region of interest" description="Disordered" evidence="4">
    <location>
        <begin position="1"/>
        <end position="20"/>
    </location>
</feature>
<evidence type="ECO:0000313" key="7">
    <source>
        <dbReference type="Proteomes" id="UP000272528"/>
    </source>
</evidence>
<dbReference type="EMBL" id="CP034437">
    <property type="protein sequence ID" value="AZN42866.1"/>
    <property type="molecule type" value="Genomic_DNA"/>
</dbReference>
<proteinExistence type="predicted"/>
<dbReference type="Gene3D" id="3.40.50.410">
    <property type="entry name" value="von Willebrand factor, type A domain"/>
    <property type="match status" value="1"/>
</dbReference>
<feature type="compositionally biased region" description="Low complexity" evidence="4">
    <location>
        <begin position="40"/>
        <end position="116"/>
    </location>
</feature>
<feature type="compositionally biased region" description="Basic residues" evidence="4">
    <location>
        <begin position="8"/>
        <end position="20"/>
    </location>
</feature>
<dbReference type="PANTHER" id="PTHR47763:SF1">
    <property type="entry name" value="DUF659 DOMAIN-CONTAINING PROTEIN"/>
    <property type="match status" value="1"/>
</dbReference>
<gene>
    <name evidence="6" type="ORF">EJC50_26615</name>
</gene>
<dbReference type="CDD" id="cd00198">
    <property type="entry name" value="vWFA"/>
    <property type="match status" value="1"/>
</dbReference>
<evidence type="ECO:0000313" key="6">
    <source>
        <dbReference type="EMBL" id="AZN42866.1"/>
    </source>
</evidence>
<evidence type="ECO:0000256" key="4">
    <source>
        <dbReference type="SAM" id="MobiDB-lite"/>
    </source>
</evidence>
<accession>A0A3S9AB35</accession>
<evidence type="ECO:0000256" key="3">
    <source>
        <dbReference type="ARBA" id="ARBA00022729"/>
    </source>
</evidence>
<keyword evidence="7" id="KW-1185">Reference proteome</keyword>
<dbReference type="Pfam" id="PF25106">
    <property type="entry name" value="VWA_4"/>
    <property type="match status" value="1"/>
</dbReference>
<dbReference type="SUPFAM" id="SSF53300">
    <property type="entry name" value="vWA-like"/>
    <property type="match status" value="1"/>
</dbReference>
<evidence type="ECO:0000256" key="2">
    <source>
        <dbReference type="ARBA" id="ARBA00022525"/>
    </source>
</evidence>
<organism evidence="6 7">
    <name type="scientific">Paenibacillus albus</name>
    <dbReference type="NCBI Taxonomy" id="2495582"/>
    <lineage>
        <taxon>Bacteria</taxon>
        <taxon>Bacillati</taxon>
        <taxon>Bacillota</taxon>
        <taxon>Bacilli</taxon>
        <taxon>Bacillales</taxon>
        <taxon>Paenibacillaceae</taxon>
        <taxon>Paenibacillus</taxon>
    </lineage>
</organism>
<dbReference type="GO" id="GO:0004674">
    <property type="term" value="F:protein serine/threonine kinase activity"/>
    <property type="evidence" value="ECO:0007669"/>
    <property type="project" value="TreeGrafter"/>
</dbReference>
<dbReference type="RefSeq" id="WP_126018933.1">
    <property type="nucleotide sequence ID" value="NZ_CP034437.1"/>
</dbReference>